<proteinExistence type="inferred from homology"/>
<dbReference type="PANTHER" id="PTHR32022">
    <property type="entry name" value="D-GLUTAMATE CYCLASE, MITOCHONDRIAL"/>
    <property type="match status" value="1"/>
</dbReference>
<name>A0A8B2NV07_9HYPH</name>
<protein>
    <recommendedName>
        <fullName evidence="3">Putative hydro-lyase DLJ53_17405</fullName>
        <ecNumber evidence="3">4.2.1.-</ecNumber>
    </recommendedName>
</protein>
<dbReference type="EMBL" id="QHHQ01000003">
    <property type="protein sequence ID" value="RAI01003.1"/>
    <property type="molecule type" value="Genomic_DNA"/>
</dbReference>
<dbReference type="SUPFAM" id="SSF160920">
    <property type="entry name" value="PSTPO5379-like"/>
    <property type="match status" value="1"/>
</dbReference>
<dbReference type="HAMAP" id="MF_01830">
    <property type="entry name" value="Hydro_lyase"/>
    <property type="match status" value="1"/>
</dbReference>
<gene>
    <name evidence="4" type="ORF">DLJ53_17405</name>
</gene>
<evidence type="ECO:0000256" key="3">
    <source>
        <dbReference type="HAMAP-Rule" id="MF_01830"/>
    </source>
</evidence>
<evidence type="ECO:0000256" key="2">
    <source>
        <dbReference type="ARBA" id="ARBA00023239"/>
    </source>
</evidence>
<evidence type="ECO:0000256" key="1">
    <source>
        <dbReference type="ARBA" id="ARBA00007896"/>
    </source>
</evidence>
<evidence type="ECO:0000313" key="5">
    <source>
        <dbReference type="Proteomes" id="UP000249590"/>
    </source>
</evidence>
<dbReference type="GO" id="GO:0016829">
    <property type="term" value="F:lyase activity"/>
    <property type="evidence" value="ECO:0007669"/>
    <property type="project" value="UniProtKB-KW"/>
</dbReference>
<organism evidence="4 5">
    <name type="scientific">Acuticoccus sediminis</name>
    <dbReference type="NCBI Taxonomy" id="2184697"/>
    <lineage>
        <taxon>Bacteria</taxon>
        <taxon>Pseudomonadati</taxon>
        <taxon>Pseudomonadota</taxon>
        <taxon>Alphaproteobacteria</taxon>
        <taxon>Hyphomicrobiales</taxon>
        <taxon>Amorphaceae</taxon>
        <taxon>Acuticoccus</taxon>
    </lineage>
</organism>
<dbReference type="FunFam" id="3.30.2040.10:FF:000001">
    <property type="entry name" value="D-glutamate cyclase, mitochondrial"/>
    <property type="match status" value="1"/>
</dbReference>
<dbReference type="PIRSF" id="PIRSF029755">
    <property type="entry name" value="UCP029755"/>
    <property type="match status" value="1"/>
</dbReference>
<keyword evidence="5" id="KW-1185">Reference proteome</keyword>
<dbReference type="RefSeq" id="WP_111347533.1">
    <property type="nucleotide sequence ID" value="NZ_JAIWKD010000004.1"/>
</dbReference>
<dbReference type="OrthoDB" id="149585at2"/>
<dbReference type="Gene3D" id="3.40.1640.10">
    <property type="entry name" value="PSTPO5379-like"/>
    <property type="match status" value="1"/>
</dbReference>
<comment type="caution">
    <text evidence="4">The sequence shown here is derived from an EMBL/GenBank/DDBJ whole genome shotgun (WGS) entry which is preliminary data.</text>
</comment>
<accession>A0A8B2NV07</accession>
<dbReference type="Proteomes" id="UP000249590">
    <property type="component" value="Unassembled WGS sequence"/>
</dbReference>
<reference evidence="4 5" key="1">
    <citation type="submission" date="2018-05" db="EMBL/GenBank/DDBJ databases">
        <title>Acuticoccus sediminis sp. nov., isolated from deep-sea sediment of Indian Ocean.</title>
        <authorList>
            <person name="Liu X."/>
            <person name="Lai Q."/>
            <person name="Du Y."/>
            <person name="Sun F."/>
            <person name="Zhang X."/>
            <person name="Wang S."/>
            <person name="Shao Z."/>
        </authorList>
    </citation>
    <scope>NUCLEOTIDE SEQUENCE [LARGE SCALE GENOMIC DNA]</scope>
    <source>
        <strain evidence="4 5">PTG4-2</strain>
    </source>
</reference>
<dbReference type="InterPro" id="IPR016938">
    <property type="entry name" value="UPF0317"/>
</dbReference>
<evidence type="ECO:0000313" key="4">
    <source>
        <dbReference type="EMBL" id="RAI01003.1"/>
    </source>
</evidence>
<dbReference type="NCBIfam" id="NF003969">
    <property type="entry name" value="PRK05463.1"/>
    <property type="match status" value="1"/>
</dbReference>
<dbReference type="AlphaFoldDB" id="A0A8B2NV07"/>
<sequence length="287" mass="30812">MNVAANEPTSEPHRLVYAHPADLRRASRTGDFAEQTAGQCPGALQANLVILPKDAADEFLAFAVRNSKPCPLVGVTDPGSPHLPMLADDLDLRTDVPRYRVWRHGELDDEPTDIADLWQGDLVGFAIGCSFSFEDALIAEGLPVRHVEAGRNVPMYVTGRPTEPAGRFQGPMVVSMRAMPPDAAIRAIVLSDRQPLAHGAPVHIGDPAALGIADVMKPDFGDPPVIEAGDVLVWWACGVTPQRALQAAKVPFAITHAPGFMLVTDLLAEGLTTFPTRASRRVPRSTT</sequence>
<dbReference type="Gene3D" id="3.30.2040.10">
    <property type="entry name" value="PSTPO5379-like domain"/>
    <property type="match status" value="1"/>
</dbReference>
<dbReference type="InterPro" id="IPR038021">
    <property type="entry name" value="Putative_hydro-lyase"/>
</dbReference>
<dbReference type="InterPro" id="IPR009906">
    <property type="entry name" value="D-Glu_cyclase"/>
</dbReference>
<dbReference type="Pfam" id="PF07286">
    <property type="entry name" value="D-Glu_cyclase"/>
    <property type="match status" value="1"/>
</dbReference>
<dbReference type="EC" id="4.2.1.-" evidence="3"/>
<comment type="similarity">
    <text evidence="1 3">Belongs to the D-glutamate cyclase family.</text>
</comment>
<dbReference type="PANTHER" id="PTHR32022:SF10">
    <property type="entry name" value="D-GLUTAMATE CYCLASE, MITOCHONDRIAL"/>
    <property type="match status" value="1"/>
</dbReference>
<keyword evidence="2 3" id="KW-0456">Lyase</keyword>